<name>A0ABW6KJZ8_9ACTN</name>
<accession>A0ABW6KJZ8</accession>
<reference evidence="3 4" key="1">
    <citation type="submission" date="2024-10" db="EMBL/GenBank/DDBJ databases">
        <title>The Natural Products Discovery Center: Release of the First 8490 Sequenced Strains for Exploring Actinobacteria Biosynthetic Diversity.</title>
        <authorList>
            <person name="Kalkreuter E."/>
            <person name="Kautsar S.A."/>
            <person name="Yang D."/>
            <person name="Bader C.D."/>
            <person name="Teijaro C.N."/>
            <person name="Fluegel L."/>
            <person name="Davis C.M."/>
            <person name="Simpson J.R."/>
            <person name="Lauterbach L."/>
            <person name="Steele A.D."/>
            <person name="Gui C."/>
            <person name="Meng S."/>
            <person name="Li G."/>
            <person name="Viehrig K."/>
            <person name="Ye F."/>
            <person name="Su P."/>
            <person name="Kiefer A.F."/>
            <person name="Nichols A."/>
            <person name="Cepeda A.J."/>
            <person name="Yan W."/>
            <person name="Fan B."/>
            <person name="Jiang Y."/>
            <person name="Adhikari A."/>
            <person name="Zheng C.-J."/>
            <person name="Schuster L."/>
            <person name="Cowan T.M."/>
            <person name="Smanski M.J."/>
            <person name="Chevrette M.G."/>
            <person name="De Carvalho L.P.S."/>
            <person name="Shen B."/>
        </authorList>
    </citation>
    <scope>NUCLEOTIDE SEQUENCE [LARGE SCALE GENOMIC DNA]</scope>
    <source>
        <strain evidence="3 4">NPDC007147</strain>
    </source>
</reference>
<evidence type="ECO:0000313" key="4">
    <source>
        <dbReference type="Proteomes" id="UP001601197"/>
    </source>
</evidence>
<feature type="signal peptide" evidence="1">
    <location>
        <begin position="1"/>
        <end position="32"/>
    </location>
</feature>
<evidence type="ECO:0000313" key="3">
    <source>
        <dbReference type="EMBL" id="MFE9168217.1"/>
    </source>
</evidence>
<dbReference type="InterPro" id="IPR058407">
    <property type="entry name" value="DUF8094"/>
</dbReference>
<dbReference type="RefSeq" id="WP_388341999.1">
    <property type="nucleotide sequence ID" value="NZ_JBIAFJ010000001.1"/>
</dbReference>
<keyword evidence="1" id="KW-0732">Signal</keyword>
<feature type="domain" description="DUF8094" evidence="2">
    <location>
        <begin position="43"/>
        <end position="330"/>
    </location>
</feature>
<dbReference type="EMBL" id="JBIAFJ010000001">
    <property type="protein sequence ID" value="MFE9168217.1"/>
    <property type="molecule type" value="Genomic_DNA"/>
</dbReference>
<evidence type="ECO:0000259" key="2">
    <source>
        <dbReference type="Pfam" id="PF26366"/>
    </source>
</evidence>
<feature type="chain" id="PRO_5046048256" description="DUF8094 domain-containing protein" evidence="1">
    <location>
        <begin position="33"/>
        <end position="333"/>
    </location>
</feature>
<sequence length="333" mass="35389">MSRVRGPRRLRRLERWASAAVAVAVLSPAASGCVVVHGEREVLPATTPAEAAKALEQFTEAYNKADKAYDSSLDADHVTGALGAIDAARLKAGRVNNPGGNPAHTPLTLTDAEFTIPKKAGWPRWFVADAKGNKGGDVRWLMVFLRYGAGEKWRVAYLTLVAPGKVPEFKKDADGLAEAVPESAAGLAVAPGDLSRAYATYLKSGGNAFAPGTHTTGWRELRAKAASRPGLARQYIDQPLTDGAYAPLALRTADGGALVFFTTRHYEKQTAAQGATVPTPNKNVQALTTGEIRQSLTMEFLSNEMALDPPRNTGDQQVSILARVQGLTSALGE</sequence>
<organism evidence="3 4">
    <name type="scientific">Streptomyces kebangsaanensis</name>
    <dbReference type="NCBI Taxonomy" id="864058"/>
    <lineage>
        <taxon>Bacteria</taxon>
        <taxon>Bacillati</taxon>
        <taxon>Actinomycetota</taxon>
        <taxon>Actinomycetes</taxon>
        <taxon>Kitasatosporales</taxon>
        <taxon>Streptomycetaceae</taxon>
        <taxon>Streptomyces</taxon>
    </lineage>
</organism>
<gene>
    <name evidence="3" type="ORF">ACFYNZ_01605</name>
</gene>
<comment type="caution">
    <text evidence="3">The sequence shown here is derived from an EMBL/GenBank/DDBJ whole genome shotgun (WGS) entry which is preliminary data.</text>
</comment>
<evidence type="ECO:0000256" key="1">
    <source>
        <dbReference type="SAM" id="SignalP"/>
    </source>
</evidence>
<dbReference type="Proteomes" id="UP001601197">
    <property type="component" value="Unassembled WGS sequence"/>
</dbReference>
<dbReference type="PROSITE" id="PS51257">
    <property type="entry name" value="PROKAR_LIPOPROTEIN"/>
    <property type="match status" value="1"/>
</dbReference>
<dbReference type="Pfam" id="PF26366">
    <property type="entry name" value="DUF8094"/>
    <property type="match status" value="1"/>
</dbReference>
<proteinExistence type="predicted"/>
<protein>
    <recommendedName>
        <fullName evidence="2">DUF8094 domain-containing protein</fullName>
    </recommendedName>
</protein>
<keyword evidence="4" id="KW-1185">Reference proteome</keyword>